<proteinExistence type="predicted"/>
<dbReference type="AlphaFoldDB" id="A0AAD7GJF9"/>
<evidence type="ECO:0000313" key="1">
    <source>
        <dbReference type="EMBL" id="KAJ7693650.1"/>
    </source>
</evidence>
<dbReference type="EMBL" id="JARKIE010000045">
    <property type="protein sequence ID" value="KAJ7693650.1"/>
    <property type="molecule type" value="Genomic_DNA"/>
</dbReference>
<gene>
    <name evidence="1" type="ORF">B0H17DRAFT_1178927</name>
</gene>
<organism evidence="1 2">
    <name type="scientific">Mycena rosella</name>
    <name type="common">Pink bonnet</name>
    <name type="synonym">Agaricus rosellus</name>
    <dbReference type="NCBI Taxonomy" id="1033263"/>
    <lineage>
        <taxon>Eukaryota</taxon>
        <taxon>Fungi</taxon>
        <taxon>Dikarya</taxon>
        <taxon>Basidiomycota</taxon>
        <taxon>Agaricomycotina</taxon>
        <taxon>Agaricomycetes</taxon>
        <taxon>Agaricomycetidae</taxon>
        <taxon>Agaricales</taxon>
        <taxon>Marasmiineae</taxon>
        <taxon>Mycenaceae</taxon>
        <taxon>Mycena</taxon>
    </lineage>
</organism>
<accession>A0AAD7GJF9</accession>
<protein>
    <submittedName>
        <fullName evidence="1">Uncharacterized protein</fullName>
    </submittedName>
</protein>
<name>A0AAD7GJF9_MYCRO</name>
<comment type="caution">
    <text evidence="1">The sequence shown here is derived from an EMBL/GenBank/DDBJ whole genome shotgun (WGS) entry which is preliminary data.</text>
</comment>
<reference evidence="1" key="1">
    <citation type="submission" date="2023-03" db="EMBL/GenBank/DDBJ databases">
        <title>Massive genome expansion in bonnet fungi (Mycena s.s.) driven by repeated elements and novel gene families across ecological guilds.</title>
        <authorList>
            <consortium name="Lawrence Berkeley National Laboratory"/>
            <person name="Harder C.B."/>
            <person name="Miyauchi S."/>
            <person name="Viragh M."/>
            <person name="Kuo A."/>
            <person name="Thoen E."/>
            <person name="Andreopoulos B."/>
            <person name="Lu D."/>
            <person name="Skrede I."/>
            <person name="Drula E."/>
            <person name="Henrissat B."/>
            <person name="Morin E."/>
            <person name="Kohler A."/>
            <person name="Barry K."/>
            <person name="LaButti K."/>
            <person name="Morin E."/>
            <person name="Salamov A."/>
            <person name="Lipzen A."/>
            <person name="Mereny Z."/>
            <person name="Hegedus B."/>
            <person name="Baldrian P."/>
            <person name="Stursova M."/>
            <person name="Weitz H."/>
            <person name="Taylor A."/>
            <person name="Grigoriev I.V."/>
            <person name="Nagy L.G."/>
            <person name="Martin F."/>
            <person name="Kauserud H."/>
        </authorList>
    </citation>
    <scope>NUCLEOTIDE SEQUENCE</scope>
    <source>
        <strain evidence="1">CBHHK067</strain>
    </source>
</reference>
<evidence type="ECO:0000313" key="2">
    <source>
        <dbReference type="Proteomes" id="UP001221757"/>
    </source>
</evidence>
<sequence length="260" mass="28376">MYLVWTAGYRPPSPAVASQSLGIAQDRERRAGPVRCWSSRAEATCSLPMARHAPVYRPCATNQAGVPYGRDRTQVPAPPRTTSQRLRFPSRCRDAAHPTVEGAYQTCFAARRRVRNISWRLCLCVKGVRTVSDLLVRVRVLGPYYGGLANPIYQPGVIWAVPPSKMRTRLVSRRVVVSGTSAGGSCRRVKGVASSAHRNRPSSHRPVHILLRVLWRSPPTISRCAVAQLALKIPGGGLATLVHPCRGPPGLIPSGQPMAR</sequence>
<dbReference type="Proteomes" id="UP001221757">
    <property type="component" value="Unassembled WGS sequence"/>
</dbReference>
<keyword evidence="2" id="KW-1185">Reference proteome</keyword>